<dbReference type="EMBL" id="KN825768">
    <property type="protein sequence ID" value="KIK81590.1"/>
    <property type="molecule type" value="Genomic_DNA"/>
</dbReference>
<keyword evidence="10" id="KW-1185">Reference proteome</keyword>
<dbReference type="SUPFAM" id="SSF103473">
    <property type="entry name" value="MFS general substrate transporter"/>
    <property type="match status" value="1"/>
</dbReference>
<feature type="compositionally biased region" description="Low complexity" evidence="6">
    <location>
        <begin position="264"/>
        <end position="276"/>
    </location>
</feature>
<organism evidence="9 10">
    <name type="scientific">Paxillus rubicundulus Ve08.2h10</name>
    <dbReference type="NCBI Taxonomy" id="930991"/>
    <lineage>
        <taxon>Eukaryota</taxon>
        <taxon>Fungi</taxon>
        <taxon>Dikarya</taxon>
        <taxon>Basidiomycota</taxon>
        <taxon>Agaricomycotina</taxon>
        <taxon>Agaricomycetes</taxon>
        <taxon>Agaricomycetidae</taxon>
        <taxon>Boletales</taxon>
        <taxon>Paxilineae</taxon>
        <taxon>Paxillaceae</taxon>
        <taxon>Paxillus</taxon>
    </lineage>
</organism>
<dbReference type="Proteomes" id="UP000054538">
    <property type="component" value="Unassembled WGS sequence"/>
</dbReference>
<dbReference type="InParanoid" id="A0A0D0DQG1"/>
<keyword evidence="4 7" id="KW-1133">Transmembrane helix</keyword>
<feature type="transmembrane region" description="Helical" evidence="7">
    <location>
        <begin position="110"/>
        <end position="128"/>
    </location>
</feature>
<feature type="transmembrane region" description="Helical" evidence="7">
    <location>
        <begin position="76"/>
        <end position="98"/>
    </location>
</feature>
<dbReference type="Gene3D" id="1.20.1250.20">
    <property type="entry name" value="MFS general substrate transporter like domains"/>
    <property type="match status" value="1"/>
</dbReference>
<feature type="transmembrane region" description="Helical" evidence="7">
    <location>
        <begin position="468"/>
        <end position="487"/>
    </location>
</feature>
<sequence>MSREVDEQTPLLRSSDSETYEQEPEDFKQPTPLPWRQLAILLVIQISEPLTSQVISPFAPQLIRDVGITNGDEAQVGFYVGLLHSLFFATEALTIFHWSRISDRVGRKPVLLTGLFGLSISMYCFGLTKTFWGLILSRCLNGALNGNIGVMRSMIAEITDSSNVAEAFAYLPFTWSAGTTLGPMIGGSLSHPAERFPNVFGNSSFFKEYPYFLPCAVPATVSVLCWAVTFMYLKETVKTSYPVARLFRSRKKESDIPSSPVPSSPSSTTTDISSVDDAGPLPLKELLTPRVILAASSYAAVALIDIAFRTVQPVYYGTPVSMGGLGLNTPTIGTLLAVLGMGIGVSQVIFFPRLFHLMGPRNLYMLCTFTCLPMIALFPVLNSMAREQGMTCSVWFFIVLQIACAILANFAYGVTPMYINASAPNKASVGATNGFAQTFVSIMRAVGPAAATSAYSFSIENNYLGGHLVYYLMAAMVSASVVVSVLLPRQVWRD</sequence>
<feature type="transmembrane region" description="Helical" evidence="7">
    <location>
        <begin position="393"/>
        <end position="414"/>
    </location>
</feature>
<dbReference type="InterPro" id="IPR011701">
    <property type="entry name" value="MFS"/>
</dbReference>
<dbReference type="PANTHER" id="PTHR23504">
    <property type="entry name" value="MAJOR FACILITATOR SUPERFAMILY DOMAIN-CONTAINING PROTEIN 10"/>
    <property type="match status" value="1"/>
</dbReference>
<protein>
    <recommendedName>
        <fullName evidence="8">Major facilitator superfamily (MFS) profile domain-containing protein</fullName>
    </recommendedName>
</protein>
<evidence type="ECO:0000256" key="1">
    <source>
        <dbReference type="ARBA" id="ARBA00004141"/>
    </source>
</evidence>
<reference evidence="9 10" key="1">
    <citation type="submission" date="2014-04" db="EMBL/GenBank/DDBJ databases">
        <authorList>
            <consortium name="DOE Joint Genome Institute"/>
            <person name="Kuo A."/>
            <person name="Kohler A."/>
            <person name="Jargeat P."/>
            <person name="Nagy L.G."/>
            <person name="Floudas D."/>
            <person name="Copeland A."/>
            <person name="Barry K.W."/>
            <person name="Cichocki N."/>
            <person name="Veneault-Fourrey C."/>
            <person name="LaButti K."/>
            <person name="Lindquist E.A."/>
            <person name="Lipzen A."/>
            <person name="Lundell T."/>
            <person name="Morin E."/>
            <person name="Murat C."/>
            <person name="Sun H."/>
            <person name="Tunlid A."/>
            <person name="Henrissat B."/>
            <person name="Grigoriev I.V."/>
            <person name="Hibbett D.S."/>
            <person name="Martin F."/>
            <person name="Nordberg H.P."/>
            <person name="Cantor M.N."/>
            <person name="Hua S.X."/>
        </authorList>
    </citation>
    <scope>NUCLEOTIDE SEQUENCE [LARGE SCALE GENOMIC DNA]</scope>
    <source>
        <strain evidence="9 10">Ve08.2h10</strain>
    </source>
</reference>
<reference evidence="10" key="2">
    <citation type="submission" date="2015-01" db="EMBL/GenBank/DDBJ databases">
        <title>Evolutionary Origins and Diversification of the Mycorrhizal Mutualists.</title>
        <authorList>
            <consortium name="DOE Joint Genome Institute"/>
            <consortium name="Mycorrhizal Genomics Consortium"/>
            <person name="Kohler A."/>
            <person name="Kuo A."/>
            <person name="Nagy L.G."/>
            <person name="Floudas D."/>
            <person name="Copeland A."/>
            <person name="Barry K.W."/>
            <person name="Cichocki N."/>
            <person name="Veneault-Fourrey C."/>
            <person name="LaButti K."/>
            <person name="Lindquist E.A."/>
            <person name="Lipzen A."/>
            <person name="Lundell T."/>
            <person name="Morin E."/>
            <person name="Murat C."/>
            <person name="Riley R."/>
            <person name="Ohm R."/>
            <person name="Sun H."/>
            <person name="Tunlid A."/>
            <person name="Henrissat B."/>
            <person name="Grigoriev I.V."/>
            <person name="Hibbett D.S."/>
            <person name="Martin F."/>
        </authorList>
    </citation>
    <scope>NUCLEOTIDE SEQUENCE [LARGE SCALE GENOMIC DNA]</scope>
    <source>
        <strain evidence="10">Ve08.2h10</strain>
    </source>
</reference>
<evidence type="ECO:0000313" key="10">
    <source>
        <dbReference type="Proteomes" id="UP000054538"/>
    </source>
</evidence>
<dbReference type="PRINTS" id="PR01035">
    <property type="entry name" value="TCRTETA"/>
</dbReference>
<dbReference type="OrthoDB" id="419616at2759"/>
<dbReference type="GO" id="GO:0022857">
    <property type="term" value="F:transmembrane transporter activity"/>
    <property type="evidence" value="ECO:0007669"/>
    <property type="project" value="InterPro"/>
</dbReference>
<gene>
    <name evidence="9" type="ORF">PAXRUDRAFT_832729</name>
</gene>
<dbReference type="GO" id="GO:0016020">
    <property type="term" value="C:membrane"/>
    <property type="evidence" value="ECO:0007669"/>
    <property type="project" value="UniProtKB-SubCell"/>
</dbReference>
<evidence type="ECO:0000256" key="6">
    <source>
        <dbReference type="SAM" id="MobiDB-lite"/>
    </source>
</evidence>
<feature type="region of interest" description="Disordered" evidence="6">
    <location>
        <begin position="1"/>
        <end position="31"/>
    </location>
</feature>
<dbReference type="InterPro" id="IPR020846">
    <property type="entry name" value="MFS_dom"/>
</dbReference>
<evidence type="ECO:0000256" key="5">
    <source>
        <dbReference type="ARBA" id="ARBA00023136"/>
    </source>
</evidence>
<keyword evidence="5 7" id="KW-0472">Membrane</keyword>
<feature type="domain" description="Major facilitator superfamily (MFS) profile" evidence="8">
    <location>
        <begin position="37"/>
        <end position="492"/>
    </location>
</feature>
<keyword evidence="2" id="KW-0813">Transport</keyword>
<feature type="region of interest" description="Disordered" evidence="6">
    <location>
        <begin position="253"/>
        <end position="276"/>
    </location>
</feature>
<dbReference type="PROSITE" id="PS50850">
    <property type="entry name" value="MFS"/>
    <property type="match status" value="1"/>
</dbReference>
<dbReference type="HOGENOM" id="CLU_001265_54_6_1"/>
<feature type="transmembrane region" description="Helical" evidence="7">
    <location>
        <begin position="331"/>
        <end position="351"/>
    </location>
</feature>
<name>A0A0D0DQG1_9AGAM</name>
<dbReference type="InterPro" id="IPR036259">
    <property type="entry name" value="MFS_trans_sf"/>
</dbReference>
<evidence type="ECO:0000256" key="3">
    <source>
        <dbReference type="ARBA" id="ARBA00022692"/>
    </source>
</evidence>
<dbReference type="AlphaFoldDB" id="A0A0D0DQG1"/>
<evidence type="ECO:0000259" key="8">
    <source>
        <dbReference type="PROSITE" id="PS50850"/>
    </source>
</evidence>
<dbReference type="CDD" id="cd17330">
    <property type="entry name" value="MFS_SLC46_TetA_like"/>
    <property type="match status" value="1"/>
</dbReference>
<proteinExistence type="predicted"/>
<comment type="subcellular location">
    <subcellularLocation>
        <location evidence="1">Membrane</location>
        <topology evidence="1">Multi-pass membrane protein</topology>
    </subcellularLocation>
</comment>
<evidence type="ECO:0000256" key="7">
    <source>
        <dbReference type="SAM" id="Phobius"/>
    </source>
</evidence>
<evidence type="ECO:0000256" key="2">
    <source>
        <dbReference type="ARBA" id="ARBA00022448"/>
    </source>
</evidence>
<feature type="transmembrane region" description="Helical" evidence="7">
    <location>
        <begin position="291"/>
        <end position="311"/>
    </location>
</feature>
<accession>A0A0D0DQG1</accession>
<keyword evidence="3 7" id="KW-0812">Transmembrane</keyword>
<evidence type="ECO:0000313" key="9">
    <source>
        <dbReference type="EMBL" id="KIK81590.1"/>
    </source>
</evidence>
<evidence type="ECO:0000256" key="4">
    <source>
        <dbReference type="ARBA" id="ARBA00022989"/>
    </source>
</evidence>
<dbReference type="InterPro" id="IPR001958">
    <property type="entry name" value="Tet-R_TetA/multi-R_MdtG-like"/>
</dbReference>
<feature type="transmembrane region" description="Helical" evidence="7">
    <location>
        <begin position="211"/>
        <end position="233"/>
    </location>
</feature>
<feature type="transmembrane region" description="Helical" evidence="7">
    <location>
        <begin position="363"/>
        <end position="381"/>
    </location>
</feature>
<dbReference type="PANTHER" id="PTHR23504:SF15">
    <property type="entry name" value="MAJOR FACILITATOR SUPERFAMILY (MFS) PROFILE DOMAIN-CONTAINING PROTEIN"/>
    <property type="match status" value="1"/>
</dbReference>
<dbReference type="Pfam" id="PF07690">
    <property type="entry name" value="MFS_1"/>
    <property type="match status" value="1"/>
</dbReference>